<name>A0AAV9HWM4_9PEZI</name>
<protein>
    <submittedName>
        <fullName evidence="1">Uncharacterized protein</fullName>
    </submittedName>
</protein>
<organism evidence="1 2">
    <name type="scientific">Cladorrhinum samala</name>
    <dbReference type="NCBI Taxonomy" id="585594"/>
    <lineage>
        <taxon>Eukaryota</taxon>
        <taxon>Fungi</taxon>
        <taxon>Dikarya</taxon>
        <taxon>Ascomycota</taxon>
        <taxon>Pezizomycotina</taxon>
        <taxon>Sordariomycetes</taxon>
        <taxon>Sordariomycetidae</taxon>
        <taxon>Sordariales</taxon>
        <taxon>Podosporaceae</taxon>
        <taxon>Cladorrhinum</taxon>
    </lineage>
</organism>
<proteinExistence type="predicted"/>
<dbReference type="EMBL" id="MU864947">
    <property type="protein sequence ID" value="KAK4464540.1"/>
    <property type="molecule type" value="Genomic_DNA"/>
</dbReference>
<evidence type="ECO:0000313" key="1">
    <source>
        <dbReference type="EMBL" id="KAK4464540.1"/>
    </source>
</evidence>
<comment type="caution">
    <text evidence="1">The sequence shown here is derived from an EMBL/GenBank/DDBJ whole genome shotgun (WGS) entry which is preliminary data.</text>
</comment>
<dbReference type="AlphaFoldDB" id="A0AAV9HWM4"/>
<reference evidence="1" key="2">
    <citation type="submission" date="2023-06" db="EMBL/GenBank/DDBJ databases">
        <authorList>
            <consortium name="Lawrence Berkeley National Laboratory"/>
            <person name="Mondo S.J."/>
            <person name="Hensen N."/>
            <person name="Bonometti L."/>
            <person name="Westerberg I."/>
            <person name="Brannstrom I.O."/>
            <person name="Guillou S."/>
            <person name="Cros-Aarteil S."/>
            <person name="Calhoun S."/>
            <person name="Haridas S."/>
            <person name="Kuo A."/>
            <person name="Pangilinan J."/>
            <person name="Riley R."/>
            <person name="Labutti K."/>
            <person name="Andreopoulos B."/>
            <person name="Lipzen A."/>
            <person name="Chen C."/>
            <person name="Yanf M."/>
            <person name="Daum C."/>
            <person name="Ng V."/>
            <person name="Clum A."/>
            <person name="Steindorff A."/>
            <person name="Ohm R."/>
            <person name="Martin F."/>
            <person name="Silar P."/>
            <person name="Natvig D."/>
            <person name="Lalanne C."/>
            <person name="Gautier V."/>
            <person name="Ament-Velasquez S.L."/>
            <person name="Kruys A."/>
            <person name="Hutchinson M.I."/>
            <person name="Powell A.J."/>
            <person name="Barry K."/>
            <person name="Miller A.N."/>
            <person name="Grigoriev I.V."/>
            <person name="Debuchy R."/>
            <person name="Gladieux P."/>
            <person name="Thoren M.H."/>
            <person name="Johannesson H."/>
        </authorList>
    </citation>
    <scope>NUCLEOTIDE SEQUENCE</scope>
    <source>
        <strain evidence="1">PSN324</strain>
    </source>
</reference>
<reference evidence="1" key="1">
    <citation type="journal article" date="2023" name="Mol. Phylogenet. Evol.">
        <title>Genome-scale phylogeny and comparative genomics of the fungal order Sordariales.</title>
        <authorList>
            <person name="Hensen N."/>
            <person name="Bonometti L."/>
            <person name="Westerberg I."/>
            <person name="Brannstrom I.O."/>
            <person name="Guillou S."/>
            <person name="Cros-Aarteil S."/>
            <person name="Calhoun S."/>
            <person name="Haridas S."/>
            <person name="Kuo A."/>
            <person name="Mondo S."/>
            <person name="Pangilinan J."/>
            <person name="Riley R."/>
            <person name="LaButti K."/>
            <person name="Andreopoulos B."/>
            <person name="Lipzen A."/>
            <person name="Chen C."/>
            <person name="Yan M."/>
            <person name="Daum C."/>
            <person name="Ng V."/>
            <person name="Clum A."/>
            <person name="Steindorff A."/>
            <person name="Ohm R.A."/>
            <person name="Martin F."/>
            <person name="Silar P."/>
            <person name="Natvig D.O."/>
            <person name="Lalanne C."/>
            <person name="Gautier V."/>
            <person name="Ament-Velasquez S.L."/>
            <person name="Kruys A."/>
            <person name="Hutchinson M.I."/>
            <person name="Powell A.J."/>
            <person name="Barry K."/>
            <person name="Miller A.N."/>
            <person name="Grigoriev I.V."/>
            <person name="Debuchy R."/>
            <person name="Gladieux P."/>
            <person name="Hiltunen Thoren M."/>
            <person name="Johannesson H."/>
        </authorList>
    </citation>
    <scope>NUCLEOTIDE SEQUENCE</scope>
    <source>
        <strain evidence="1">PSN324</strain>
    </source>
</reference>
<evidence type="ECO:0000313" key="2">
    <source>
        <dbReference type="Proteomes" id="UP001321749"/>
    </source>
</evidence>
<gene>
    <name evidence="1" type="ORF">QBC42DRAFT_336859</name>
</gene>
<accession>A0AAV9HWM4</accession>
<dbReference type="Proteomes" id="UP001321749">
    <property type="component" value="Unassembled WGS sequence"/>
</dbReference>
<keyword evidence="2" id="KW-1185">Reference proteome</keyword>
<sequence>MKMGQRRRQSSTIKMKFQLISATIAAAFFAVSITAVPTSFPYDSHGLTPDADDFDGSAFPSIIFSPQIESIPDEVLEQGDEALHRWLVEHGCRAPDSALKRDVDVPLEEDDDLIISERDVLLTRGGPSIWDIVKCAAAMTELLAGTAVPALKLLRIKRCISALGGAGRAVRLLLGATTRAEKLRAGGQVLLDLVDELLGISGVVEACF</sequence>